<dbReference type="EMBL" id="KN822955">
    <property type="protein sequence ID" value="KIO32329.1"/>
    <property type="molecule type" value="Genomic_DNA"/>
</dbReference>
<organism evidence="1 2">
    <name type="scientific">Tulasnella calospora MUT 4182</name>
    <dbReference type="NCBI Taxonomy" id="1051891"/>
    <lineage>
        <taxon>Eukaryota</taxon>
        <taxon>Fungi</taxon>
        <taxon>Dikarya</taxon>
        <taxon>Basidiomycota</taxon>
        <taxon>Agaricomycotina</taxon>
        <taxon>Agaricomycetes</taxon>
        <taxon>Cantharellales</taxon>
        <taxon>Tulasnellaceae</taxon>
        <taxon>Tulasnella</taxon>
    </lineage>
</organism>
<sequence length="97" mass="10681">IQPPSTPTILNYLKSTRESKDGELDHPIPQLRGILLHGVRASNTPYEDLLADIAQARPKIRSIKIHNRLSPALFVSGCIVGRVKCFLIASRVAAREA</sequence>
<dbReference type="Proteomes" id="UP000054248">
    <property type="component" value="Unassembled WGS sequence"/>
</dbReference>
<gene>
    <name evidence="1" type="ORF">M407DRAFT_214274</name>
</gene>
<proteinExistence type="predicted"/>
<accession>A0A0C3QUY7</accession>
<dbReference type="HOGENOM" id="CLU_2352431_0_0_1"/>
<feature type="non-terminal residue" evidence="1">
    <location>
        <position position="1"/>
    </location>
</feature>
<keyword evidence="2" id="KW-1185">Reference proteome</keyword>
<dbReference type="AlphaFoldDB" id="A0A0C3QUY7"/>
<protein>
    <submittedName>
        <fullName evidence="1">Uncharacterized protein</fullName>
    </submittedName>
</protein>
<reference evidence="2" key="2">
    <citation type="submission" date="2015-01" db="EMBL/GenBank/DDBJ databases">
        <title>Evolutionary Origins and Diversification of the Mycorrhizal Mutualists.</title>
        <authorList>
            <consortium name="DOE Joint Genome Institute"/>
            <consortium name="Mycorrhizal Genomics Consortium"/>
            <person name="Kohler A."/>
            <person name="Kuo A."/>
            <person name="Nagy L.G."/>
            <person name="Floudas D."/>
            <person name="Copeland A."/>
            <person name="Barry K.W."/>
            <person name="Cichocki N."/>
            <person name="Veneault-Fourrey C."/>
            <person name="LaButti K."/>
            <person name="Lindquist E.A."/>
            <person name="Lipzen A."/>
            <person name="Lundell T."/>
            <person name="Morin E."/>
            <person name="Murat C."/>
            <person name="Riley R."/>
            <person name="Ohm R."/>
            <person name="Sun H."/>
            <person name="Tunlid A."/>
            <person name="Henrissat B."/>
            <person name="Grigoriev I.V."/>
            <person name="Hibbett D.S."/>
            <person name="Martin F."/>
        </authorList>
    </citation>
    <scope>NUCLEOTIDE SEQUENCE [LARGE SCALE GENOMIC DNA]</scope>
    <source>
        <strain evidence="2">MUT 4182</strain>
    </source>
</reference>
<name>A0A0C3QUY7_9AGAM</name>
<reference evidence="1 2" key="1">
    <citation type="submission" date="2014-04" db="EMBL/GenBank/DDBJ databases">
        <authorList>
            <consortium name="DOE Joint Genome Institute"/>
            <person name="Kuo A."/>
            <person name="Girlanda M."/>
            <person name="Perotto S."/>
            <person name="Kohler A."/>
            <person name="Nagy L.G."/>
            <person name="Floudas D."/>
            <person name="Copeland A."/>
            <person name="Barry K.W."/>
            <person name="Cichocki N."/>
            <person name="Veneault-Fourrey C."/>
            <person name="LaButti K."/>
            <person name="Lindquist E.A."/>
            <person name="Lipzen A."/>
            <person name="Lundell T."/>
            <person name="Morin E."/>
            <person name="Murat C."/>
            <person name="Sun H."/>
            <person name="Tunlid A."/>
            <person name="Henrissat B."/>
            <person name="Grigoriev I.V."/>
            <person name="Hibbett D.S."/>
            <person name="Martin F."/>
            <person name="Nordberg H.P."/>
            <person name="Cantor M.N."/>
            <person name="Hua S.X."/>
        </authorList>
    </citation>
    <scope>NUCLEOTIDE SEQUENCE [LARGE SCALE GENOMIC DNA]</scope>
    <source>
        <strain evidence="1 2">MUT 4182</strain>
    </source>
</reference>
<evidence type="ECO:0000313" key="1">
    <source>
        <dbReference type="EMBL" id="KIO32329.1"/>
    </source>
</evidence>
<evidence type="ECO:0000313" key="2">
    <source>
        <dbReference type="Proteomes" id="UP000054248"/>
    </source>
</evidence>